<evidence type="ECO:0000256" key="3">
    <source>
        <dbReference type="ARBA" id="ARBA00022989"/>
    </source>
</evidence>
<evidence type="ECO:0000256" key="2">
    <source>
        <dbReference type="ARBA" id="ARBA00022692"/>
    </source>
</evidence>
<dbReference type="NCBIfam" id="TIGR00247">
    <property type="entry name" value="endolytic transglycosylase MltG"/>
    <property type="match status" value="1"/>
</dbReference>
<dbReference type="GO" id="GO:0005886">
    <property type="term" value="C:plasma membrane"/>
    <property type="evidence" value="ECO:0007669"/>
    <property type="project" value="UniProtKB-SubCell"/>
</dbReference>
<keyword evidence="6 7" id="KW-0961">Cell wall biogenesis/degradation</keyword>
<evidence type="ECO:0000313" key="8">
    <source>
        <dbReference type="EMBL" id="QOQ87211.1"/>
    </source>
</evidence>
<proteinExistence type="inferred from homology"/>
<evidence type="ECO:0000256" key="5">
    <source>
        <dbReference type="ARBA" id="ARBA00023239"/>
    </source>
</evidence>
<dbReference type="HAMAP" id="MF_02065">
    <property type="entry name" value="MltG"/>
    <property type="match status" value="1"/>
</dbReference>
<dbReference type="OrthoDB" id="9814591at2"/>
<comment type="catalytic activity">
    <reaction evidence="7">
        <text>a peptidoglycan chain = a peptidoglycan chain with N-acetyl-1,6-anhydromuramyl-[peptide] at the reducing end + a peptidoglycan chain with N-acetylglucosamine at the non-reducing end.</text>
        <dbReference type="EC" id="4.2.2.29"/>
    </reaction>
</comment>
<dbReference type="GO" id="GO:0071555">
    <property type="term" value="P:cell wall organization"/>
    <property type="evidence" value="ECO:0007669"/>
    <property type="project" value="UniProtKB-KW"/>
</dbReference>
<comment type="subcellular location">
    <subcellularLocation>
        <location evidence="7">Cell membrane</location>
        <topology evidence="7">Single-pass membrane protein</topology>
    </subcellularLocation>
</comment>
<comment type="function">
    <text evidence="7">Functions as a peptidoglycan terminase that cleaves nascent peptidoglycan strands endolytically to terminate their elongation.</text>
</comment>
<dbReference type="AlphaFoldDB" id="A0A7M1LFX8"/>
<name>A0A7M1LFX8_9BACT</name>
<keyword evidence="1 7" id="KW-1003">Cell membrane</keyword>
<dbReference type="EMBL" id="CP063078">
    <property type="protein sequence ID" value="QOQ87211.1"/>
    <property type="molecule type" value="Genomic_DNA"/>
</dbReference>
<reference evidence="8 9" key="1">
    <citation type="submission" date="2020-10" db="EMBL/GenBank/DDBJ databases">
        <title>Campylobacter and Helicobacter PacBio genomes.</title>
        <authorList>
            <person name="Lane C."/>
        </authorList>
    </citation>
    <scope>NUCLEOTIDE SEQUENCE [LARGE SCALE GENOMIC DNA]</scope>
    <source>
        <strain evidence="8 9">2016D-0077</strain>
    </source>
</reference>
<organism evidence="8 9">
    <name type="scientific">Campylobacter corcagiensis</name>
    <dbReference type="NCBI Taxonomy" id="1448857"/>
    <lineage>
        <taxon>Bacteria</taxon>
        <taxon>Pseudomonadati</taxon>
        <taxon>Campylobacterota</taxon>
        <taxon>Epsilonproteobacteria</taxon>
        <taxon>Campylobacterales</taxon>
        <taxon>Campylobacteraceae</taxon>
        <taxon>Campylobacter</taxon>
    </lineage>
</organism>
<evidence type="ECO:0000256" key="6">
    <source>
        <dbReference type="ARBA" id="ARBA00023316"/>
    </source>
</evidence>
<protein>
    <recommendedName>
        <fullName evidence="7">Endolytic murein transglycosylase</fullName>
        <ecNumber evidence="7">4.2.2.29</ecNumber>
    </recommendedName>
    <alternativeName>
        <fullName evidence="7">Peptidoglycan lytic transglycosylase</fullName>
    </alternativeName>
    <alternativeName>
        <fullName evidence="7">Peptidoglycan polymerization terminase</fullName>
    </alternativeName>
</protein>
<dbReference type="EC" id="4.2.2.29" evidence="7"/>
<evidence type="ECO:0000313" key="9">
    <source>
        <dbReference type="Proteomes" id="UP000594749"/>
    </source>
</evidence>
<feature type="site" description="Important for catalytic activity" evidence="7">
    <location>
        <position position="199"/>
    </location>
</feature>
<comment type="similarity">
    <text evidence="7">Belongs to the transglycosylase MltG family.</text>
</comment>
<dbReference type="RefSeq" id="WP_025803571.1">
    <property type="nucleotide sequence ID" value="NZ_CP053842.1"/>
</dbReference>
<evidence type="ECO:0000256" key="7">
    <source>
        <dbReference type="HAMAP-Rule" id="MF_02065"/>
    </source>
</evidence>
<keyword evidence="9" id="KW-1185">Reference proteome</keyword>
<dbReference type="InterPro" id="IPR003770">
    <property type="entry name" value="MLTG-like"/>
</dbReference>
<accession>A0A7M1LFX8</accession>
<dbReference type="Gene3D" id="3.30.160.60">
    <property type="entry name" value="Classic Zinc Finger"/>
    <property type="match status" value="1"/>
</dbReference>
<sequence>MRTILTITFAIFDIAFIIIFTFLSNLVAPVPFKGIVEVPKGSATKIITHFSTAYTNFTPLDPHILDRLGKVQSGYLDIGSEDLTKIDFLYKLTTAKPAIMDITLIPGETTIVFLKELAKNKNLDFIKLESEYNATAPFYEGFLIPETYHMAKGLDEKGIIKNLVEKSNQIHKSLSKKLSDDNKTKWLEIITKASVIQKEAADADEMRVVSSVIDNRIKKGMKLQMDGTLNYGEFSHQKVTPERIRNDTSEFNTYIHDGLPKSPVCTVSVDAIKAAINPADTEYLYFMRDKKTGKHVFTKTLKEHNEQVRIQRKLSN</sequence>
<dbReference type="PANTHER" id="PTHR30518">
    <property type="entry name" value="ENDOLYTIC MUREIN TRANSGLYCOSYLASE"/>
    <property type="match status" value="1"/>
</dbReference>
<keyword evidence="4 7" id="KW-0472">Membrane</keyword>
<dbReference type="GO" id="GO:0008932">
    <property type="term" value="F:lytic endotransglycosylase activity"/>
    <property type="evidence" value="ECO:0007669"/>
    <property type="project" value="UniProtKB-UniRule"/>
</dbReference>
<dbReference type="Proteomes" id="UP000594749">
    <property type="component" value="Chromosome"/>
</dbReference>
<feature type="transmembrane region" description="Helical" evidence="7">
    <location>
        <begin position="7"/>
        <end position="28"/>
    </location>
</feature>
<keyword evidence="2 7" id="KW-0812">Transmembrane</keyword>
<dbReference type="PANTHER" id="PTHR30518:SF2">
    <property type="entry name" value="ENDOLYTIC MUREIN TRANSGLYCOSYLASE"/>
    <property type="match status" value="1"/>
</dbReference>
<gene>
    <name evidence="7 8" type="primary">mltG</name>
    <name evidence="8" type="ORF">IMC76_08375</name>
</gene>
<keyword evidence="5 7" id="KW-0456">Lyase</keyword>
<dbReference type="GO" id="GO:0009252">
    <property type="term" value="P:peptidoglycan biosynthetic process"/>
    <property type="evidence" value="ECO:0007669"/>
    <property type="project" value="UniProtKB-UniRule"/>
</dbReference>
<dbReference type="Pfam" id="PF02618">
    <property type="entry name" value="YceG"/>
    <property type="match status" value="1"/>
</dbReference>
<evidence type="ECO:0000256" key="4">
    <source>
        <dbReference type="ARBA" id="ARBA00023136"/>
    </source>
</evidence>
<evidence type="ECO:0000256" key="1">
    <source>
        <dbReference type="ARBA" id="ARBA00022475"/>
    </source>
</evidence>
<keyword evidence="3 7" id="KW-1133">Transmembrane helix</keyword>